<accession>A0ABQ3DII9</accession>
<protein>
    <submittedName>
        <fullName evidence="1">Uncharacterized protein</fullName>
    </submittedName>
</protein>
<organism evidence="1 2">
    <name type="scientific">Streptomyces chryseus</name>
    <dbReference type="NCBI Taxonomy" id="68186"/>
    <lineage>
        <taxon>Bacteria</taxon>
        <taxon>Bacillati</taxon>
        <taxon>Actinomycetota</taxon>
        <taxon>Actinomycetes</taxon>
        <taxon>Kitasatosporales</taxon>
        <taxon>Streptomycetaceae</taxon>
        <taxon>Streptomyces</taxon>
    </lineage>
</organism>
<sequence>MSAAPGADELRVRGILLRRGLGLNDMPPVPHPADEDDKPEALRLEDDVDQDQPAGGLLVALLNWGAW</sequence>
<reference evidence="2" key="1">
    <citation type="journal article" date="2019" name="Int. J. Syst. Evol. Microbiol.">
        <title>The Global Catalogue of Microorganisms (GCM) 10K type strain sequencing project: providing services to taxonomists for standard genome sequencing and annotation.</title>
        <authorList>
            <consortium name="The Broad Institute Genomics Platform"/>
            <consortium name="The Broad Institute Genome Sequencing Center for Infectious Disease"/>
            <person name="Wu L."/>
            <person name="Ma J."/>
        </authorList>
    </citation>
    <scope>NUCLEOTIDE SEQUENCE [LARGE SCALE GENOMIC DNA]</scope>
    <source>
        <strain evidence="2">JCM 4737</strain>
    </source>
</reference>
<keyword evidence="2" id="KW-1185">Reference proteome</keyword>
<comment type="caution">
    <text evidence="1">The sequence shown here is derived from an EMBL/GenBank/DDBJ whole genome shotgun (WGS) entry which is preliminary data.</text>
</comment>
<evidence type="ECO:0000313" key="2">
    <source>
        <dbReference type="Proteomes" id="UP000599437"/>
    </source>
</evidence>
<gene>
    <name evidence="1" type="ORF">GCM10010346_16310</name>
</gene>
<evidence type="ECO:0000313" key="1">
    <source>
        <dbReference type="EMBL" id="GHA94292.1"/>
    </source>
</evidence>
<name>A0ABQ3DII9_9ACTN</name>
<proteinExistence type="predicted"/>
<dbReference type="EMBL" id="BMVO01000003">
    <property type="protein sequence ID" value="GHA94292.1"/>
    <property type="molecule type" value="Genomic_DNA"/>
</dbReference>
<dbReference type="RefSeq" id="WP_138899658.1">
    <property type="nucleotide sequence ID" value="NZ_BMVO01000003.1"/>
</dbReference>
<dbReference type="Proteomes" id="UP000599437">
    <property type="component" value="Unassembled WGS sequence"/>
</dbReference>